<evidence type="ECO:0000259" key="2">
    <source>
        <dbReference type="Pfam" id="PF13460"/>
    </source>
</evidence>
<feature type="region of interest" description="Disordered" evidence="1">
    <location>
        <begin position="1"/>
        <end position="20"/>
    </location>
</feature>
<dbReference type="AlphaFoldDB" id="A0A512PCV3"/>
<evidence type="ECO:0000313" key="3">
    <source>
        <dbReference type="EMBL" id="GEP69031.1"/>
    </source>
</evidence>
<dbReference type="Pfam" id="PF13460">
    <property type="entry name" value="NAD_binding_10"/>
    <property type="match status" value="1"/>
</dbReference>
<dbReference type="InterPro" id="IPR016040">
    <property type="entry name" value="NAD(P)-bd_dom"/>
</dbReference>
<dbReference type="SUPFAM" id="SSF51735">
    <property type="entry name" value="NAD(P)-binding Rossmann-fold domains"/>
    <property type="match status" value="1"/>
</dbReference>
<evidence type="ECO:0000256" key="1">
    <source>
        <dbReference type="SAM" id="MobiDB-lite"/>
    </source>
</evidence>
<sequence length="269" mass="28111">MVAPTAPDVPTTGPAPVLVTGGTGTLGRAVVHTLLDLGRPVRVLSRRPRSPLVPGGVEWVQGDLITGDGLDPAVSGVSAVVHAATDPSHPLDDVEAIARLLLAARSAHVPHLLYPSIVGVDVIPFRYYEAKLEAEHLVEHGGVPWTILRATQFHELVVSMLGALCAGPVAVVPAGTSVQPVDVREVAARIVGLVEAGPAGRVDDLGGPEVIDSTELAAMYLDARGRRRSVQAVPFPGEVAAAYRAGAHLTPEHADGIGTFAEHLAHRRW</sequence>
<reference evidence="3 4" key="1">
    <citation type="submission" date="2019-07" db="EMBL/GenBank/DDBJ databases">
        <title>Whole genome shotgun sequence of Cellulomonas soli NBRC 109434.</title>
        <authorList>
            <person name="Hosoyama A."/>
            <person name="Uohara A."/>
            <person name="Ohji S."/>
            <person name="Ichikawa N."/>
        </authorList>
    </citation>
    <scope>NUCLEOTIDE SEQUENCE [LARGE SCALE GENOMIC DNA]</scope>
    <source>
        <strain evidence="3 4">NBRC 109434</strain>
    </source>
</reference>
<proteinExistence type="predicted"/>
<dbReference type="InterPro" id="IPR036291">
    <property type="entry name" value="NAD(P)-bd_dom_sf"/>
</dbReference>
<dbReference type="PANTHER" id="PTHR12126">
    <property type="entry name" value="NADH-UBIQUINONE OXIDOREDUCTASE 39 KDA SUBUNIT-RELATED"/>
    <property type="match status" value="1"/>
</dbReference>
<comment type="caution">
    <text evidence="3">The sequence shown here is derived from an EMBL/GenBank/DDBJ whole genome shotgun (WGS) entry which is preliminary data.</text>
</comment>
<name>A0A512PCV3_9CELL</name>
<protein>
    <submittedName>
        <fullName evidence="3">Nucleotide-diphosphate-sugar epimerase</fullName>
    </submittedName>
</protein>
<feature type="domain" description="NAD(P)-binding" evidence="2">
    <location>
        <begin position="21"/>
        <end position="154"/>
    </location>
</feature>
<dbReference type="PANTHER" id="PTHR12126:SF11">
    <property type="entry name" value="NADH DEHYDROGENASE [UBIQUINONE] 1 ALPHA SUBCOMPLEX SUBUNIT 9, MITOCHONDRIAL"/>
    <property type="match status" value="1"/>
</dbReference>
<dbReference type="InterPro" id="IPR051207">
    <property type="entry name" value="ComplexI_NDUFA9_subunit"/>
</dbReference>
<dbReference type="EMBL" id="BKAL01000005">
    <property type="protein sequence ID" value="GEP69031.1"/>
    <property type="molecule type" value="Genomic_DNA"/>
</dbReference>
<dbReference type="OrthoDB" id="9771302at2"/>
<feature type="compositionally biased region" description="Low complexity" evidence="1">
    <location>
        <begin position="9"/>
        <end position="20"/>
    </location>
</feature>
<dbReference type="RefSeq" id="WP_146952796.1">
    <property type="nucleotide sequence ID" value="NZ_BAABBJ010000003.1"/>
</dbReference>
<evidence type="ECO:0000313" key="4">
    <source>
        <dbReference type="Proteomes" id="UP000321798"/>
    </source>
</evidence>
<dbReference type="Proteomes" id="UP000321798">
    <property type="component" value="Unassembled WGS sequence"/>
</dbReference>
<dbReference type="GO" id="GO:0044877">
    <property type="term" value="F:protein-containing complex binding"/>
    <property type="evidence" value="ECO:0007669"/>
    <property type="project" value="TreeGrafter"/>
</dbReference>
<keyword evidence="4" id="KW-1185">Reference proteome</keyword>
<gene>
    <name evidence="3" type="ORF">CSO01_17460</name>
</gene>
<dbReference type="Gene3D" id="3.40.50.720">
    <property type="entry name" value="NAD(P)-binding Rossmann-like Domain"/>
    <property type="match status" value="1"/>
</dbReference>
<organism evidence="3 4">
    <name type="scientific">Cellulomonas soli</name>
    <dbReference type="NCBI Taxonomy" id="931535"/>
    <lineage>
        <taxon>Bacteria</taxon>
        <taxon>Bacillati</taxon>
        <taxon>Actinomycetota</taxon>
        <taxon>Actinomycetes</taxon>
        <taxon>Micrococcales</taxon>
        <taxon>Cellulomonadaceae</taxon>
        <taxon>Cellulomonas</taxon>
    </lineage>
</organism>
<accession>A0A512PCV3</accession>